<dbReference type="AlphaFoldDB" id="A0A1I7WF54"/>
<organism evidence="1 2">
    <name type="scientific">Heterorhabditis bacteriophora</name>
    <name type="common">Entomopathogenic nematode worm</name>
    <dbReference type="NCBI Taxonomy" id="37862"/>
    <lineage>
        <taxon>Eukaryota</taxon>
        <taxon>Metazoa</taxon>
        <taxon>Ecdysozoa</taxon>
        <taxon>Nematoda</taxon>
        <taxon>Chromadorea</taxon>
        <taxon>Rhabditida</taxon>
        <taxon>Rhabditina</taxon>
        <taxon>Rhabditomorpha</taxon>
        <taxon>Strongyloidea</taxon>
        <taxon>Heterorhabditidae</taxon>
        <taxon>Heterorhabditis</taxon>
    </lineage>
</organism>
<name>A0A1I7WF54_HETBA</name>
<dbReference type="Proteomes" id="UP000095283">
    <property type="component" value="Unplaced"/>
</dbReference>
<protein>
    <submittedName>
        <fullName evidence="2">PBCV-specific basic adaptor domain-containing protein</fullName>
    </submittedName>
</protein>
<accession>A0A1I7WF54</accession>
<dbReference type="GO" id="GO:0003676">
    <property type="term" value="F:nucleic acid binding"/>
    <property type="evidence" value="ECO:0007669"/>
    <property type="project" value="InterPro"/>
</dbReference>
<evidence type="ECO:0000313" key="1">
    <source>
        <dbReference type="Proteomes" id="UP000095283"/>
    </source>
</evidence>
<evidence type="ECO:0000313" key="2">
    <source>
        <dbReference type="WBParaSite" id="Hba_03590"/>
    </source>
</evidence>
<keyword evidence="1" id="KW-1185">Reference proteome</keyword>
<dbReference type="InterPro" id="IPR036397">
    <property type="entry name" value="RNaseH_sf"/>
</dbReference>
<dbReference type="Gene3D" id="3.30.420.10">
    <property type="entry name" value="Ribonuclease H-like superfamily/Ribonuclease H"/>
    <property type="match status" value="1"/>
</dbReference>
<sequence>MKYCQKYRPNKPSANSIRRRLVEFNRFGSDGNKYVRRRPGDEFMPKCAILSIKHGRGSVRVGAAFNRNGPGPLHIIESITDSIYYVRILEDNLLLYVRSQR</sequence>
<reference evidence="2" key="1">
    <citation type="submission" date="2016-11" db="UniProtKB">
        <authorList>
            <consortium name="WormBaseParasite"/>
        </authorList>
    </citation>
    <scope>IDENTIFICATION</scope>
</reference>
<dbReference type="WBParaSite" id="Hba_03590">
    <property type="protein sequence ID" value="Hba_03590"/>
    <property type="gene ID" value="Hba_03590"/>
</dbReference>
<proteinExistence type="predicted"/>